<keyword evidence="10" id="KW-1185">Reference proteome</keyword>
<dbReference type="SUPFAM" id="SSF56281">
    <property type="entry name" value="Metallo-hydrolase/oxidoreductase"/>
    <property type="match status" value="1"/>
</dbReference>
<dbReference type="PANTHER" id="PTHR46233:SF3">
    <property type="entry name" value="HYDROXYACYLGLUTATHIONE HYDROLASE GLOC"/>
    <property type="match status" value="1"/>
</dbReference>
<dbReference type="Proteomes" id="UP000019364">
    <property type="component" value="Unassembled WGS sequence"/>
</dbReference>
<dbReference type="AlphaFoldDB" id="W7YRN4"/>
<keyword evidence="2" id="KW-0479">Metal-binding</keyword>
<evidence type="ECO:0000259" key="8">
    <source>
        <dbReference type="SMART" id="SM00849"/>
    </source>
</evidence>
<evidence type="ECO:0000256" key="2">
    <source>
        <dbReference type="ARBA" id="ARBA00022723"/>
    </source>
</evidence>
<protein>
    <submittedName>
        <fullName evidence="9">Beta-lactamase domain protein</fullName>
    </submittedName>
</protein>
<comment type="cofactor">
    <cofactor evidence="1">
        <name>Zn(2+)</name>
        <dbReference type="ChEBI" id="CHEBI:29105"/>
    </cofactor>
</comment>
<evidence type="ECO:0000256" key="7">
    <source>
        <dbReference type="ARBA" id="ARBA00048505"/>
    </source>
</evidence>
<dbReference type="Pfam" id="PF00753">
    <property type="entry name" value="Lactamase_B"/>
    <property type="match status" value="1"/>
</dbReference>
<gene>
    <name evidence="9" type="ORF">JCM16418_1306</name>
</gene>
<accession>W7YRN4</accession>
<name>W7YRN4_9BACL</name>
<dbReference type="InterPro" id="IPR036866">
    <property type="entry name" value="RibonucZ/Hydroxyglut_hydro"/>
</dbReference>
<reference evidence="9 10" key="1">
    <citation type="journal article" date="2014" name="Genome Announc.">
        <title>Draft Genome Sequence of Paenibacillus pini JCM 16418T, Isolated from the Rhizosphere of Pine Tree.</title>
        <authorList>
            <person name="Yuki M."/>
            <person name="Oshima K."/>
            <person name="Suda W."/>
            <person name="Oshida Y."/>
            <person name="Kitamura K."/>
            <person name="Iida Y."/>
            <person name="Hattori M."/>
            <person name="Ohkuma M."/>
        </authorList>
    </citation>
    <scope>NUCLEOTIDE SEQUENCE [LARGE SCALE GENOMIC DNA]</scope>
    <source>
        <strain evidence="9 10">JCM 16418</strain>
    </source>
</reference>
<evidence type="ECO:0000256" key="6">
    <source>
        <dbReference type="ARBA" id="ARBA00034301"/>
    </source>
</evidence>
<comment type="caution">
    <text evidence="9">The sequence shown here is derived from an EMBL/GenBank/DDBJ whole genome shotgun (WGS) entry which is preliminary data.</text>
</comment>
<dbReference type="SMART" id="SM00849">
    <property type="entry name" value="Lactamase_B"/>
    <property type="match status" value="1"/>
</dbReference>
<comment type="function">
    <text evidence="6">Counteracts the endogenous Pycsar antiviral defense system. Phosphodiesterase that enables metal-dependent hydrolysis of host cyclic nucleotide Pycsar defense signals such as cCMP and cUMP.</text>
</comment>
<evidence type="ECO:0000256" key="4">
    <source>
        <dbReference type="ARBA" id="ARBA00022833"/>
    </source>
</evidence>
<keyword evidence="3" id="KW-0378">Hydrolase</keyword>
<evidence type="ECO:0000256" key="5">
    <source>
        <dbReference type="ARBA" id="ARBA00034221"/>
    </source>
</evidence>
<dbReference type="InterPro" id="IPR001279">
    <property type="entry name" value="Metallo-B-lactamas"/>
</dbReference>
<evidence type="ECO:0000256" key="1">
    <source>
        <dbReference type="ARBA" id="ARBA00001947"/>
    </source>
</evidence>
<dbReference type="PANTHER" id="PTHR46233">
    <property type="entry name" value="HYDROXYACYLGLUTATHIONE HYDROLASE GLOC"/>
    <property type="match status" value="1"/>
</dbReference>
<comment type="catalytic activity">
    <reaction evidence="7">
        <text>3',5'-cyclic UMP + H2O = UMP + H(+)</text>
        <dbReference type="Rhea" id="RHEA:70575"/>
        <dbReference type="ChEBI" id="CHEBI:15377"/>
        <dbReference type="ChEBI" id="CHEBI:15378"/>
        <dbReference type="ChEBI" id="CHEBI:57865"/>
        <dbReference type="ChEBI" id="CHEBI:184387"/>
    </reaction>
    <physiologicalReaction direction="left-to-right" evidence="7">
        <dbReference type="Rhea" id="RHEA:70576"/>
    </physiologicalReaction>
</comment>
<evidence type="ECO:0000256" key="3">
    <source>
        <dbReference type="ARBA" id="ARBA00022801"/>
    </source>
</evidence>
<dbReference type="STRING" id="1236976.JCM16418_1306"/>
<dbReference type="eggNOG" id="COG0491">
    <property type="taxonomic scope" value="Bacteria"/>
</dbReference>
<dbReference type="GO" id="GO:0046872">
    <property type="term" value="F:metal ion binding"/>
    <property type="evidence" value="ECO:0007669"/>
    <property type="project" value="UniProtKB-KW"/>
</dbReference>
<keyword evidence="4" id="KW-0862">Zinc</keyword>
<evidence type="ECO:0000313" key="9">
    <source>
        <dbReference type="EMBL" id="GAF07296.1"/>
    </source>
</evidence>
<dbReference type="EMBL" id="BAVZ01000003">
    <property type="protein sequence ID" value="GAF07296.1"/>
    <property type="molecule type" value="Genomic_DNA"/>
</dbReference>
<dbReference type="CDD" id="cd16275">
    <property type="entry name" value="BaeB-like_MBL-fold"/>
    <property type="match status" value="1"/>
</dbReference>
<organism evidence="9 10">
    <name type="scientific">Paenibacillus pini JCM 16418</name>
    <dbReference type="NCBI Taxonomy" id="1236976"/>
    <lineage>
        <taxon>Bacteria</taxon>
        <taxon>Bacillati</taxon>
        <taxon>Bacillota</taxon>
        <taxon>Bacilli</taxon>
        <taxon>Bacillales</taxon>
        <taxon>Paenibacillaceae</taxon>
        <taxon>Paenibacillus</taxon>
    </lineage>
</organism>
<comment type="catalytic activity">
    <reaction evidence="5">
        <text>3',5'-cyclic CMP + H2O = CMP + H(+)</text>
        <dbReference type="Rhea" id="RHEA:72675"/>
        <dbReference type="ChEBI" id="CHEBI:15377"/>
        <dbReference type="ChEBI" id="CHEBI:15378"/>
        <dbReference type="ChEBI" id="CHEBI:58003"/>
        <dbReference type="ChEBI" id="CHEBI:60377"/>
    </reaction>
    <physiologicalReaction direction="left-to-right" evidence="5">
        <dbReference type="Rhea" id="RHEA:72676"/>
    </physiologicalReaction>
</comment>
<proteinExistence type="predicted"/>
<dbReference type="OrthoDB" id="9802248at2"/>
<sequence>MTSGYKVHVVRTISQWGNYCYIVEDLFSKSAFIVDPAWELDQICNKLAELQVTLTAILLTHSHYDHVNLVYPLVERFNATVYMAAKERDYYHFSCPRLIGLNDNDTIQIGNTKITCLLTPGHTAGGMCYLLEESLFSGDTVFMEGCGICNQEGGSADDMFISFQRMKSVIPPHVRVYPGHSFGKAPGQTMEYLLNTNIYFLIDSRDHFVNFRMRKNQAFSPTIF</sequence>
<dbReference type="Gene3D" id="3.60.15.10">
    <property type="entry name" value="Ribonuclease Z/Hydroxyacylglutathione hydrolase-like"/>
    <property type="match status" value="1"/>
</dbReference>
<dbReference type="InterPro" id="IPR051453">
    <property type="entry name" value="MBL_Glyoxalase_II"/>
</dbReference>
<dbReference type="GO" id="GO:0016787">
    <property type="term" value="F:hydrolase activity"/>
    <property type="evidence" value="ECO:0007669"/>
    <property type="project" value="UniProtKB-KW"/>
</dbReference>
<feature type="domain" description="Metallo-beta-lactamase" evidence="8">
    <location>
        <begin position="17"/>
        <end position="180"/>
    </location>
</feature>
<evidence type="ECO:0000313" key="10">
    <source>
        <dbReference type="Proteomes" id="UP000019364"/>
    </source>
</evidence>
<dbReference type="RefSeq" id="WP_036646960.1">
    <property type="nucleotide sequence ID" value="NZ_BAVZ01000003.1"/>
</dbReference>